<reference evidence="2" key="1">
    <citation type="submission" date="2023-03" db="EMBL/GenBank/DDBJ databases">
        <title>Multiphase analysis and comparison of six strains from genera Psychromarinibacter, Lutimaribacter, and Maritimibacter, including a novel species: Psychromarinibacter sediminicola sp. nov.</title>
        <authorList>
            <person name="Wang Y.-H."/>
            <person name="Ye M.-Q."/>
            <person name="Du Z.-J."/>
        </authorList>
    </citation>
    <scope>NUCLEOTIDE SEQUENCE</scope>
    <source>
        <strain evidence="2">C21-152</strain>
    </source>
</reference>
<feature type="compositionally biased region" description="Low complexity" evidence="1">
    <location>
        <begin position="316"/>
        <end position="355"/>
    </location>
</feature>
<feature type="region of interest" description="Disordered" evidence="1">
    <location>
        <begin position="862"/>
        <end position="1063"/>
    </location>
</feature>
<feature type="compositionally biased region" description="Low complexity" evidence="1">
    <location>
        <begin position="275"/>
        <end position="291"/>
    </location>
</feature>
<protein>
    <recommendedName>
        <fullName evidence="4">Type IV pilus biogenesis protein PilP</fullName>
    </recommendedName>
</protein>
<feature type="region of interest" description="Disordered" evidence="1">
    <location>
        <begin position="434"/>
        <end position="478"/>
    </location>
</feature>
<evidence type="ECO:0000313" key="3">
    <source>
        <dbReference type="Proteomes" id="UP001220964"/>
    </source>
</evidence>
<organism evidence="2 3">
    <name type="scientific">Psychromarinibacter sediminicola</name>
    <dbReference type="NCBI Taxonomy" id="3033385"/>
    <lineage>
        <taxon>Bacteria</taxon>
        <taxon>Pseudomonadati</taxon>
        <taxon>Pseudomonadota</taxon>
        <taxon>Alphaproteobacteria</taxon>
        <taxon>Rhodobacterales</taxon>
        <taxon>Paracoccaceae</taxon>
        <taxon>Psychromarinibacter</taxon>
    </lineage>
</organism>
<feature type="compositionally biased region" description="Basic and acidic residues" evidence="1">
    <location>
        <begin position="971"/>
        <end position="995"/>
    </location>
</feature>
<dbReference type="RefSeq" id="WP_275566536.1">
    <property type="nucleotide sequence ID" value="NZ_JARGYC010000012.1"/>
</dbReference>
<feature type="compositionally biased region" description="Acidic residues" evidence="1">
    <location>
        <begin position="1021"/>
        <end position="1037"/>
    </location>
</feature>
<dbReference type="AlphaFoldDB" id="A0AAE3NTQ7"/>
<feature type="compositionally biased region" description="Low complexity" evidence="1">
    <location>
        <begin position="923"/>
        <end position="950"/>
    </location>
</feature>
<proteinExistence type="predicted"/>
<sequence>MKPSFALNLSHDGISLLHRAQAGWLSVGDVSLDAPDLVDELVVLRRTAADLEAEGMTTKLVIPNSQILYVEVDAPGPSRADRIAQIRDALVGLTPYDPSDLVFDWKMKKGKAQVAVVTRATLAEAETFATQYRFNPVSFVAMPAKGEFDGEPFFGPTRHAARLLEGGETVEPDKRRIEVLGKLGDAPEPAEASAPKPRRGRGGAAVAAVEEAEAAPGDPVPGGAGPEHEAATEAPEAAEGGVVFSHSQAAPDDSEATAEPEPEVPLSFASRRGAAAHVNGHAVPPAAAAPAPEAPPAGPKVEDLPPVESRPAVRVAPPENEAAAPETTSPESAAPEGADDAPSAGAAPEESAPGPRRVPPVKRVNGAPLPPPVKITPRSTDPASPAARAAAVNPEAPELAKKADPVMDMAADTALGAAVPERKGRGRLADTLGRMSGRDKAARESSAAEEMATALKGPATTFDRPSAPPSKPEKARPVTATEADAMTVFGARGQVPPRARPRFLGAALTLIVLLALAAVALWSTWLMDDVASGWFGLGDEPAVTEAEEPAPVIVPDTLTPATEPEPEIAGLPDGAEPDAAGAGSEAATEAPAEDTPPVEPSVPLPGIEVTALQPEPDETPPVAPDAPRVETEGAATPPAAPEETPPAVTGAGDTPPELAAASPALPETPGIDTSAAEPPAVPEAPAEDTAAGASGATSLDDTPPSDIATIAPELADSAAPSSDITAPADGGAAPDELEIVRLDAPPASEDAPQAEVSAPAPTQVAPPTPAEAEAIYERTGVSVLAPPAIDSPGIDRIDGTVLSSADVALAEPAERGLPEAEALVPEAPTPATAGRPPLPLVEFDLDARGLVRATEEGALSPKGVMVYRGEPSVVPPPRPGTEPPVDDSQLREAPGLETPAEETELAVETPAEAPPLRPEEIVEAAAPPAEEAGAAPEGEAAAAAAEETAALDPERVSDLAPILDESDLAEAEERARFGGLTREELAAIRPTERPGEATVELAAATPADTAGTAGDGPAAETEAETEAVPEPDPDDPLIDYADVVPPLRPGTEVPGRGDNNPSLAGELLEEETAALDGEAEAAVEEQTFEDATELAVAASLTPATRPAGFASVVQAALDEAATAPAPPQEETAANDPTPDVSVPVRAPEIPTSASVAATATDENALRLNRVNLIGIYGSASNRRALVRLASGRYVKVQVGDEVDGGQVAAIGDDRLSYVKRGRTITLTLPTSG</sequence>
<feature type="compositionally biased region" description="Low complexity" evidence="1">
    <location>
        <begin position="569"/>
        <end position="595"/>
    </location>
</feature>
<feature type="compositionally biased region" description="Low complexity" evidence="1">
    <location>
        <begin position="1002"/>
        <end position="1020"/>
    </location>
</feature>
<feature type="compositionally biased region" description="Low complexity" evidence="1">
    <location>
        <begin position="1121"/>
        <end position="1133"/>
    </location>
</feature>
<feature type="region of interest" description="Disordered" evidence="1">
    <location>
        <begin position="1121"/>
        <end position="1141"/>
    </location>
</feature>
<feature type="region of interest" description="Disordered" evidence="1">
    <location>
        <begin position="181"/>
        <end position="237"/>
    </location>
</feature>
<keyword evidence="3" id="KW-1185">Reference proteome</keyword>
<dbReference type="EMBL" id="JARGYC010000012">
    <property type="protein sequence ID" value="MDF0600392.1"/>
    <property type="molecule type" value="Genomic_DNA"/>
</dbReference>
<evidence type="ECO:0000256" key="1">
    <source>
        <dbReference type="SAM" id="MobiDB-lite"/>
    </source>
</evidence>
<dbReference type="Proteomes" id="UP001220964">
    <property type="component" value="Unassembled WGS sequence"/>
</dbReference>
<dbReference type="InterPro" id="IPR043129">
    <property type="entry name" value="ATPase_NBD"/>
</dbReference>
<feature type="compositionally biased region" description="Low complexity" evidence="1">
    <location>
        <begin position="382"/>
        <end position="397"/>
    </location>
</feature>
<feature type="compositionally biased region" description="Low complexity" evidence="1">
    <location>
        <begin position="444"/>
        <end position="454"/>
    </location>
</feature>
<feature type="compositionally biased region" description="Low complexity" evidence="1">
    <location>
        <begin position="204"/>
        <end position="217"/>
    </location>
</feature>
<evidence type="ECO:0008006" key="4">
    <source>
        <dbReference type="Google" id="ProtNLM"/>
    </source>
</evidence>
<feature type="compositionally biased region" description="Low complexity" evidence="1">
    <location>
        <begin position="645"/>
        <end position="691"/>
    </location>
</feature>
<comment type="caution">
    <text evidence="2">The sequence shown here is derived from an EMBL/GenBank/DDBJ whole genome shotgun (WGS) entry which is preliminary data.</text>
</comment>
<feature type="compositionally biased region" description="Low complexity" evidence="1">
    <location>
        <begin position="186"/>
        <end position="195"/>
    </location>
</feature>
<evidence type="ECO:0000313" key="2">
    <source>
        <dbReference type="EMBL" id="MDF0600392.1"/>
    </source>
</evidence>
<feature type="compositionally biased region" description="Pro residues" evidence="1">
    <location>
        <begin position="873"/>
        <end position="882"/>
    </location>
</feature>
<gene>
    <name evidence="2" type="ORF">P1J78_06595</name>
</gene>
<feature type="region of interest" description="Disordered" evidence="1">
    <location>
        <begin position="273"/>
        <end position="401"/>
    </location>
</feature>
<dbReference type="SUPFAM" id="SSF53067">
    <property type="entry name" value="Actin-like ATPase domain"/>
    <property type="match status" value="1"/>
</dbReference>
<feature type="region of interest" description="Disordered" evidence="1">
    <location>
        <begin position="555"/>
        <end position="769"/>
    </location>
</feature>
<name>A0AAE3NTQ7_9RHOB</name>
<accession>A0AAE3NTQ7</accession>